<keyword evidence="3" id="KW-1185">Reference proteome</keyword>
<proteinExistence type="predicted"/>
<protein>
    <submittedName>
        <fullName evidence="2">Uncharacterized protein</fullName>
    </submittedName>
</protein>
<accession>E3N845</accession>
<name>E3N845_CAERE</name>
<organism evidence="3">
    <name type="scientific">Caenorhabditis remanei</name>
    <name type="common">Caenorhabditis vulgaris</name>
    <dbReference type="NCBI Taxonomy" id="31234"/>
    <lineage>
        <taxon>Eukaryota</taxon>
        <taxon>Metazoa</taxon>
        <taxon>Ecdysozoa</taxon>
        <taxon>Nematoda</taxon>
        <taxon>Chromadorea</taxon>
        <taxon>Rhabditida</taxon>
        <taxon>Rhabditina</taxon>
        <taxon>Rhabditomorpha</taxon>
        <taxon>Rhabditoidea</taxon>
        <taxon>Rhabditidae</taxon>
        <taxon>Peloderinae</taxon>
        <taxon>Caenorhabditis</taxon>
    </lineage>
</organism>
<keyword evidence="1" id="KW-1133">Transmembrane helix</keyword>
<dbReference type="AlphaFoldDB" id="E3N845"/>
<keyword evidence="1" id="KW-0472">Membrane</keyword>
<gene>
    <name evidence="2" type="ORF">CRE_15646</name>
</gene>
<reference evidence="2" key="1">
    <citation type="submission" date="2007-07" db="EMBL/GenBank/DDBJ databases">
        <title>PCAP assembly of the Caenorhabditis remanei genome.</title>
        <authorList>
            <consortium name="The Caenorhabditis remanei Sequencing Consortium"/>
            <person name="Wilson R.K."/>
        </authorList>
    </citation>
    <scope>NUCLEOTIDE SEQUENCE [LARGE SCALE GENOMIC DNA]</scope>
    <source>
        <strain evidence="2">PB4641</strain>
    </source>
</reference>
<dbReference type="EMBL" id="DS268554">
    <property type="protein sequence ID" value="EFO89351.1"/>
    <property type="molecule type" value="Genomic_DNA"/>
</dbReference>
<dbReference type="InParanoid" id="E3N845"/>
<feature type="transmembrane region" description="Helical" evidence="1">
    <location>
        <begin position="6"/>
        <end position="25"/>
    </location>
</feature>
<keyword evidence="1" id="KW-0812">Transmembrane</keyword>
<dbReference type="HOGENOM" id="CLU_3144257_0_0_1"/>
<evidence type="ECO:0000313" key="3">
    <source>
        <dbReference type="Proteomes" id="UP000008281"/>
    </source>
</evidence>
<evidence type="ECO:0000256" key="1">
    <source>
        <dbReference type="SAM" id="Phobius"/>
    </source>
</evidence>
<evidence type="ECO:0000313" key="2">
    <source>
        <dbReference type="EMBL" id="EFO89351.1"/>
    </source>
</evidence>
<sequence>MTKAVVVVVSIVVGIVIGGLIGVLASRRGKNKTSEYDDYDKKLKNLVNN</sequence>
<dbReference type="Proteomes" id="UP000008281">
    <property type="component" value="Unassembled WGS sequence"/>
</dbReference>